<feature type="non-terminal residue" evidence="1">
    <location>
        <position position="1"/>
    </location>
</feature>
<organism evidence="1 2">
    <name type="scientific">Hypholoma sublateritium (strain FD-334 SS-4)</name>
    <dbReference type="NCBI Taxonomy" id="945553"/>
    <lineage>
        <taxon>Eukaryota</taxon>
        <taxon>Fungi</taxon>
        <taxon>Dikarya</taxon>
        <taxon>Basidiomycota</taxon>
        <taxon>Agaricomycotina</taxon>
        <taxon>Agaricomycetes</taxon>
        <taxon>Agaricomycetidae</taxon>
        <taxon>Agaricales</taxon>
        <taxon>Agaricineae</taxon>
        <taxon>Strophariaceae</taxon>
        <taxon>Hypholoma</taxon>
    </lineage>
</organism>
<proteinExistence type="predicted"/>
<gene>
    <name evidence="1" type="ORF">HYPSUDRAFT_124836</name>
</gene>
<feature type="non-terminal residue" evidence="1">
    <location>
        <position position="100"/>
    </location>
</feature>
<evidence type="ECO:0000313" key="2">
    <source>
        <dbReference type="Proteomes" id="UP000054270"/>
    </source>
</evidence>
<dbReference type="AlphaFoldDB" id="A0A0D2NYB4"/>
<keyword evidence="2" id="KW-1185">Reference proteome</keyword>
<sequence>PSVTGSNSCPKCHQHLPVKLAKGGLSPGHHYIGCHGCKYFYTFPKVASDASSVPAIPELAPKKANGGTRCSSDHCSKAANILCSRHMCKACCILQSGCVI</sequence>
<reference evidence="2" key="1">
    <citation type="submission" date="2014-04" db="EMBL/GenBank/DDBJ databases">
        <title>Evolutionary Origins and Diversification of the Mycorrhizal Mutualists.</title>
        <authorList>
            <consortium name="DOE Joint Genome Institute"/>
            <consortium name="Mycorrhizal Genomics Consortium"/>
            <person name="Kohler A."/>
            <person name="Kuo A."/>
            <person name="Nagy L.G."/>
            <person name="Floudas D."/>
            <person name="Copeland A."/>
            <person name="Barry K.W."/>
            <person name="Cichocki N."/>
            <person name="Veneault-Fourrey C."/>
            <person name="LaButti K."/>
            <person name="Lindquist E.A."/>
            <person name="Lipzen A."/>
            <person name="Lundell T."/>
            <person name="Morin E."/>
            <person name="Murat C."/>
            <person name="Riley R."/>
            <person name="Ohm R."/>
            <person name="Sun H."/>
            <person name="Tunlid A."/>
            <person name="Henrissat B."/>
            <person name="Grigoriev I.V."/>
            <person name="Hibbett D.S."/>
            <person name="Martin F."/>
        </authorList>
    </citation>
    <scope>NUCLEOTIDE SEQUENCE [LARGE SCALE GENOMIC DNA]</scope>
    <source>
        <strain evidence="2">FD-334 SS-4</strain>
    </source>
</reference>
<dbReference type="Proteomes" id="UP000054270">
    <property type="component" value="Unassembled WGS sequence"/>
</dbReference>
<dbReference type="OrthoDB" id="3050713at2759"/>
<dbReference type="EMBL" id="KN817557">
    <property type="protein sequence ID" value="KJA21481.1"/>
    <property type="molecule type" value="Genomic_DNA"/>
</dbReference>
<protein>
    <submittedName>
        <fullName evidence="1">Uncharacterized protein</fullName>
    </submittedName>
</protein>
<accession>A0A0D2NYB4</accession>
<name>A0A0D2NYB4_HYPSF</name>
<evidence type="ECO:0000313" key="1">
    <source>
        <dbReference type="EMBL" id="KJA21481.1"/>
    </source>
</evidence>